<feature type="signal peptide" evidence="1">
    <location>
        <begin position="1"/>
        <end position="18"/>
    </location>
</feature>
<keyword evidence="3" id="KW-1185">Reference proteome</keyword>
<dbReference type="Proteomes" id="UP000249723">
    <property type="component" value="Unassembled WGS sequence"/>
</dbReference>
<dbReference type="EMBL" id="FMWP01000050">
    <property type="protein sequence ID" value="SCZ94057.1"/>
    <property type="molecule type" value="Genomic_DNA"/>
</dbReference>
<accession>A0A2X0KMG0</accession>
<keyword evidence="1" id="KW-0732">Signal</keyword>
<protein>
    <submittedName>
        <fullName evidence="2">BZ3500_MvSof-1268-A1-R1_Chr6-1g08392 protein</fullName>
    </submittedName>
</protein>
<name>A0A2X0KMG0_9BASI</name>
<feature type="chain" id="PRO_5030060047" evidence="1">
    <location>
        <begin position="19"/>
        <end position="74"/>
    </location>
</feature>
<reference evidence="3" key="1">
    <citation type="submission" date="2016-10" db="EMBL/GenBank/DDBJ databases">
        <authorList>
            <person name="Jeantristanb JTB J.-T."/>
            <person name="Ricardo R."/>
        </authorList>
    </citation>
    <scope>NUCLEOTIDE SEQUENCE [LARGE SCALE GENOMIC DNA]</scope>
</reference>
<gene>
    <name evidence="2" type="ORF">BZ3500_MVSOF-1268-A1-R1_CHR6-1G08392</name>
</gene>
<proteinExistence type="predicted"/>
<evidence type="ECO:0000256" key="1">
    <source>
        <dbReference type="SAM" id="SignalP"/>
    </source>
</evidence>
<dbReference type="AlphaFoldDB" id="A0A2X0KMG0"/>
<organism evidence="2 3">
    <name type="scientific">Microbotryum saponariae</name>
    <dbReference type="NCBI Taxonomy" id="289078"/>
    <lineage>
        <taxon>Eukaryota</taxon>
        <taxon>Fungi</taxon>
        <taxon>Dikarya</taxon>
        <taxon>Basidiomycota</taxon>
        <taxon>Pucciniomycotina</taxon>
        <taxon>Microbotryomycetes</taxon>
        <taxon>Microbotryales</taxon>
        <taxon>Microbotryaceae</taxon>
        <taxon>Microbotryum</taxon>
    </lineage>
</organism>
<evidence type="ECO:0000313" key="3">
    <source>
        <dbReference type="Proteomes" id="UP000249723"/>
    </source>
</evidence>
<dbReference type="OrthoDB" id="10343804at2759"/>
<evidence type="ECO:0000313" key="2">
    <source>
        <dbReference type="EMBL" id="SCZ94057.1"/>
    </source>
</evidence>
<sequence>MRFSLIVLATLLVGFTAAAPVLQSDIFKGTQKAERGHKLVPHVTVRECKHKCELEYGKYHIGPYELIACEKNCH</sequence>